<reference evidence="4" key="1">
    <citation type="journal article" date="2020" name="mSystems">
        <title>Genome- and Community-Level Interaction Insights into Carbon Utilization and Element Cycling Functions of Hydrothermarchaeota in Hydrothermal Sediment.</title>
        <authorList>
            <person name="Zhou Z."/>
            <person name="Liu Y."/>
            <person name="Xu W."/>
            <person name="Pan J."/>
            <person name="Luo Z.H."/>
            <person name="Li M."/>
        </authorList>
    </citation>
    <scope>NUCLEOTIDE SEQUENCE [LARGE SCALE GENOMIC DNA]</scope>
    <source>
        <strain evidence="4">SpSt-1233</strain>
    </source>
</reference>
<dbReference type="InterPro" id="IPR011990">
    <property type="entry name" value="TPR-like_helical_dom_sf"/>
</dbReference>
<dbReference type="EMBL" id="DSEC01000018">
    <property type="protein sequence ID" value="HER42872.1"/>
    <property type="molecule type" value="Genomic_DNA"/>
</dbReference>
<name>A0A7V2F2J3_UNCEI</name>
<accession>A0A7V2F2J3</accession>
<dbReference type="InterPro" id="IPR019734">
    <property type="entry name" value="TPR_rpt"/>
</dbReference>
<gene>
    <name evidence="4" type="ORF">ENO08_00235</name>
</gene>
<dbReference type="PROSITE" id="PS50005">
    <property type="entry name" value="TPR"/>
    <property type="match status" value="1"/>
</dbReference>
<dbReference type="SUPFAM" id="SSF48452">
    <property type="entry name" value="TPR-like"/>
    <property type="match status" value="3"/>
</dbReference>
<dbReference type="AlphaFoldDB" id="A0A7V2F2J3"/>
<dbReference type="SMART" id="SM00028">
    <property type="entry name" value="TPR"/>
    <property type="match status" value="3"/>
</dbReference>
<dbReference type="Pfam" id="PF07719">
    <property type="entry name" value="TPR_2"/>
    <property type="match status" value="1"/>
</dbReference>
<dbReference type="PANTHER" id="PTHR45586">
    <property type="entry name" value="TPR REPEAT-CONTAINING PROTEIN PA4667"/>
    <property type="match status" value="1"/>
</dbReference>
<dbReference type="Gene3D" id="1.25.40.10">
    <property type="entry name" value="Tetratricopeptide repeat domain"/>
    <property type="match status" value="3"/>
</dbReference>
<evidence type="ECO:0000313" key="4">
    <source>
        <dbReference type="EMBL" id="HER42872.1"/>
    </source>
</evidence>
<keyword evidence="2 3" id="KW-0802">TPR repeat</keyword>
<evidence type="ECO:0000256" key="2">
    <source>
        <dbReference type="ARBA" id="ARBA00022803"/>
    </source>
</evidence>
<dbReference type="PANTHER" id="PTHR45586:SF1">
    <property type="entry name" value="LIPOPOLYSACCHARIDE ASSEMBLY PROTEIN B"/>
    <property type="match status" value="1"/>
</dbReference>
<comment type="caution">
    <text evidence="4">The sequence shown here is derived from an EMBL/GenBank/DDBJ whole genome shotgun (WGS) entry which is preliminary data.</text>
</comment>
<dbReference type="InterPro" id="IPR051012">
    <property type="entry name" value="CellSynth/LPSAsmb/PSIAsmb"/>
</dbReference>
<organism evidence="4">
    <name type="scientific">Eiseniibacteriota bacterium</name>
    <dbReference type="NCBI Taxonomy" id="2212470"/>
    <lineage>
        <taxon>Bacteria</taxon>
        <taxon>Candidatus Eiseniibacteriota</taxon>
    </lineage>
</organism>
<protein>
    <submittedName>
        <fullName evidence="4">Tetratricopeptide repeat protein</fullName>
    </submittedName>
</protein>
<feature type="repeat" description="TPR" evidence="3">
    <location>
        <begin position="215"/>
        <end position="248"/>
    </location>
</feature>
<proteinExistence type="predicted"/>
<keyword evidence="1" id="KW-0677">Repeat</keyword>
<dbReference type="Proteomes" id="UP000886069">
    <property type="component" value="Unassembled WGS sequence"/>
</dbReference>
<sequence>MADEIVSAVLPKIAGASGITLPLDQVPVEQLTTSSSSAYRHYVLGMLWVSQHRVADAQAEFELAISEDEGFALAYFQLARTYFGGVTVAPNIAKARRYTAEAWKCVDRLGTKEKLLLGAFQHGLDYEITLEMESLRGFVERWPDDKELLGFFESQAFWWWYFEDIVEIAGRARKIYPDDHHLQGATLTQALINLGREEQARRNAEAYLEKEPDDPNGWDVLGLSYLALGHPDSAEAAYRKAVELDPDWGGIVFADCAYHEGKLEMAIAKAESLIIESDPAEEDLIAYVMYAYTHHMGLPALYREAGRYSDAVRVMEDSRKYVEDDPTFWQYQAGRLYSCVGMADRALEIAGEMEKSDEIRARVFAMRFKGLAHVAAGDLDKAAASAVMTHRLAETAGLFISYPAHKLDAAIALAENDGPAALKAIGMMADIQKSLVNGMIDVDYRDMLADAYQVDGVIDRAIETHLETLRILGGHAISHYKLGLLYEQVGEPGKAAAHYERFLEMWRDADEGLPQPQHARERLEALKGRI</sequence>
<dbReference type="InterPro" id="IPR013105">
    <property type="entry name" value="TPR_2"/>
</dbReference>
<evidence type="ECO:0000256" key="3">
    <source>
        <dbReference type="PROSITE-ProRule" id="PRU00339"/>
    </source>
</evidence>
<evidence type="ECO:0000256" key="1">
    <source>
        <dbReference type="ARBA" id="ARBA00022737"/>
    </source>
</evidence>